<dbReference type="Pfam" id="PF12697">
    <property type="entry name" value="Abhydrolase_6"/>
    <property type="match status" value="1"/>
</dbReference>
<evidence type="ECO:0000313" key="2">
    <source>
        <dbReference type="EMBL" id="EJI84814.1"/>
    </source>
</evidence>
<dbReference type="EMBL" id="ALAB01000028">
    <property type="protein sequence ID" value="EJI84814.1"/>
    <property type="molecule type" value="Genomic_DNA"/>
</dbReference>
<gene>
    <name evidence="2" type="ORF">AEST_24890</name>
</gene>
<accession>J2IDR5</accession>
<feature type="domain" description="AB hydrolase-1" evidence="1">
    <location>
        <begin position="348"/>
        <end position="612"/>
    </location>
</feature>
<sequence>MHYTGTPLRIKLFWLMLSLGLLHGCAMVSVSDMDSRDYLKQRRGDVLTTGDLSLYAGTVLQILGQDERSCRRQAAQCAEMLTTAIGLTTEQRLSTMAELWLYEAINGVRPPRQDPQAEIDAYLMSARYAYAYLFYSGVAPYRRLFADRQTQVRDYYNFATQQAATLLFAGRERDWLQDPQQQFRTTNWQVQAQLQHQRFRRQALPERLVATSSLSFKGLRNQYRRDGLGAEMVADTKVGRDWRTEQGFAELPVPVVTALLSFGGGTLQEVLVTKEATLHLLDPLQQKELYVAGNLVPLAANFTAGYGLWLARSDFARQAFWNLMGASDALAEPQLFLLQPFDPNRKIILLLHGIASSPEAWVNTANEVLGDEALRERYQLWQLYYPTNLPLLLNVQSLRARIVSTLQHFDPEGKTAAASEMVIIGHSMGGVLARLLVSDSGDQILQSISQQRHLDSRRQQLFFQRFQDDLTFSALPGVSRAIFIAAPHRGTTVADHRLARWLAGLITLPVTVLERFAQAAELLADPDNLEPQRAVRFTSIENLSEKDLFIRAAAKLPINPAVRYHSIIGVEQPGLPLEQQSDGVVPYLSASLAGAESEMVIRSGHSVQETSAAILEIRRILYQHLTELP</sequence>
<protein>
    <recommendedName>
        <fullName evidence="1">AB hydrolase-1 domain-containing protein</fullName>
    </recommendedName>
</protein>
<dbReference type="AlphaFoldDB" id="J2IDR5"/>
<name>J2IDR5_9ALTE</name>
<keyword evidence="3" id="KW-1185">Reference proteome</keyword>
<dbReference type="Gene3D" id="3.40.50.1820">
    <property type="entry name" value="alpha/beta hydrolase"/>
    <property type="match status" value="1"/>
</dbReference>
<comment type="caution">
    <text evidence="2">The sequence shown here is derived from an EMBL/GenBank/DDBJ whole genome shotgun (WGS) entry which is preliminary data.</text>
</comment>
<dbReference type="Proteomes" id="UP000012043">
    <property type="component" value="Unassembled WGS sequence"/>
</dbReference>
<organism evidence="2 3">
    <name type="scientific">Alishewanella aestuarii B11</name>
    <dbReference type="NCBI Taxonomy" id="1197174"/>
    <lineage>
        <taxon>Bacteria</taxon>
        <taxon>Pseudomonadati</taxon>
        <taxon>Pseudomonadota</taxon>
        <taxon>Gammaproteobacteria</taxon>
        <taxon>Alteromonadales</taxon>
        <taxon>Alteromonadaceae</taxon>
        <taxon>Alishewanella</taxon>
    </lineage>
</organism>
<dbReference type="PATRIC" id="fig|1197174.4.peg.2434"/>
<dbReference type="SUPFAM" id="SSF53474">
    <property type="entry name" value="alpha/beta-Hydrolases"/>
    <property type="match status" value="1"/>
</dbReference>
<proteinExistence type="predicted"/>
<reference evidence="2 3" key="1">
    <citation type="journal article" date="2012" name="J. Bacteriol.">
        <title>Genome Sequence of Pectin-Degrading Alishewanella aestuarii Strain B11T, Isolated from Tidal Flat Sediment.</title>
        <authorList>
            <person name="Jung J."/>
            <person name="Choi S."/>
            <person name="Chun J."/>
            <person name="Park W."/>
        </authorList>
    </citation>
    <scope>NUCLEOTIDE SEQUENCE [LARGE SCALE GENOMIC DNA]</scope>
    <source>
        <strain evidence="2 3">B11</strain>
    </source>
</reference>
<dbReference type="InterPro" id="IPR000073">
    <property type="entry name" value="AB_hydrolase_1"/>
</dbReference>
<dbReference type="InterPro" id="IPR029058">
    <property type="entry name" value="AB_hydrolase_fold"/>
</dbReference>
<evidence type="ECO:0000313" key="3">
    <source>
        <dbReference type="Proteomes" id="UP000012043"/>
    </source>
</evidence>
<evidence type="ECO:0000259" key="1">
    <source>
        <dbReference type="Pfam" id="PF12697"/>
    </source>
</evidence>